<dbReference type="PANTHER" id="PTHR30510:SF2">
    <property type="entry name" value="UPF0229 PROTEIN YEAH"/>
    <property type="match status" value="1"/>
</dbReference>
<evidence type="ECO:0000313" key="5">
    <source>
        <dbReference type="Proteomes" id="UP000285190"/>
    </source>
</evidence>
<feature type="region of interest" description="Disordered" evidence="3">
    <location>
        <begin position="1"/>
        <end position="27"/>
    </location>
</feature>
<dbReference type="NCBIfam" id="NF003707">
    <property type="entry name" value="PRK05325.1-2"/>
    <property type="match status" value="1"/>
</dbReference>
<sequence>MAHLIDRRLQGKNKSAGNRERFLRRHKGQIKEAVARAIKGRSITDMEKGEKVSIPVKDINEPNFGHARGGIWETVSPGNEEYQAGDQLQRPKGGGSGQGKGKAGNSEETSEDDFVFELSQEEFMQYFFEDLELPNLVKTQLQAVTEFKQQRAGYTISGTPSNIHVLRSLRGALGRRIAVGGNARGRLQEAEDELEQLQRTAFEDDHRMLALKNEIAALRSRLAAIPFLDPIDLRYSNRIKVPKPTSQAVMFCVMDVSGSMDQQKKDAAKRFFILLYLFLQRAYEKIEVVFIRHHTQAAEVDENEFFNSRESGGTVVSSALNLLAKVMHERYASSDWNVYVAQASDGDNWDTDSATCRELLVNTIMPAVQYYAYVEITEGEPQNLWEEYTKIPDEHPHFAMQKIASPADIYPVFRELFRKQET</sequence>
<comment type="similarity">
    <text evidence="1">Belongs to the UPF0229 family.</text>
</comment>
<feature type="region of interest" description="Disordered" evidence="3">
    <location>
        <begin position="57"/>
        <end position="111"/>
    </location>
</feature>
<dbReference type="OrthoDB" id="9788289at2"/>
<evidence type="ECO:0000256" key="1">
    <source>
        <dbReference type="HAMAP-Rule" id="MF_01232"/>
    </source>
</evidence>
<dbReference type="AlphaFoldDB" id="A0A418WWX9"/>
<feature type="compositionally biased region" description="Gly residues" evidence="3">
    <location>
        <begin position="92"/>
        <end position="102"/>
    </location>
</feature>
<evidence type="ECO:0000256" key="2">
    <source>
        <dbReference type="SAM" id="Coils"/>
    </source>
</evidence>
<dbReference type="Proteomes" id="UP000285190">
    <property type="component" value="Unassembled WGS sequence"/>
</dbReference>
<gene>
    <name evidence="4" type="ORF">D3870_00740</name>
</gene>
<accession>A0A418WWX9</accession>
<dbReference type="HAMAP" id="MF_01232">
    <property type="entry name" value="UPF0229"/>
    <property type="match status" value="1"/>
</dbReference>
<dbReference type="EMBL" id="QYUN01000002">
    <property type="protein sequence ID" value="RJG04740.1"/>
    <property type="molecule type" value="Genomic_DNA"/>
</dbReference>
<dbReference type="PANTHER" id="PTHR30510">
    <property type="entry name" value="UPF0229 PROTEIN YEAH"/>
    <property type="match status" value="1"/>
</dbReference>
<dbReference type="NCBIfam" id="NF003708">
    <property type="entry name" value="PRK05325.1-3"/>
    <property type="match status" value="1"/>
</dbReference>
<dbReference type="Pfam" id="PF04285">
    <property type="entry name" value="DUF444"/>
    <property type="match status" value="1"/>
</dbReference>
<dbReference type="InterPro" id="IPR036465">
    <property type="entry name" value="vWFA_dom_sf"/>
</dbReference>
<evidence type="ECO:0000313" key="4">
    <source>
        <dbReference type="EMBL" id="RJG04740.1"/>
    </source>
</evidence>
<organism evidence="4 5">
    <name type="scientific">Noviherbaspirillum cavernae</name>
    <dbReference type="NCBI Taxonomy" id="2320862"/>
    <lineage>
        <taxon>Bacteria</taxon>
        <taxon>Pseudomonadati</taxon>
        <taxon>Pseudomonadota</taxon>
        <taxon>Betaproteobacteria</taxon>
        <taxon>Burkholderiales</taxon>
        <taxon>Oxalobacteraceae</taxon>
        <taxon>Noviherbaspirillum</taxon>
    </lineage>
</organism>
<keyword evidence="2" id="KW-0175">Coiled coil</keyword>
<evidence type="ECO:0000256" key="3">
    <source>
        <dbReference type="SAM" id="MobiDB-lite"/>
    </source>
</evidence>
<protein>
    <recommendedName>
        <fullName evidence="1">UPF0229 protein D3870_00740</fullName>
    </recommendedName>
</protein>
<comment type="caution">
    <text evidence="4">The sequence shown here is derived from an EMBL/GenBank/DDBJ whole genome shotgun (WGS) entry which is preliminary data.</text>
</comment>
<keyword evidence="5" id="KW-1185">Reference proteome</keyword>
<proteinExistence type="inferred from homology"/>
<name>A0A418WWX9_9BURK</name>
<dbReference type="RefSeq" id="WP_119735842.1">
    <property type="nucleotide sequence ID" value="NZ_QYUN01000002.1"/>
</dbReference>
<dbReference type="InterPro" id="IPR006698">
    <property type="entry name" value="UPF0229"/>
</dbReference>
<dbReference type="SUPFAM" id="SSF53300">
    <property type="entry name" value="vWA-like"/>
    <property type="match status" value="1"/>
</dbReference>
<feature type="coiled-coil region" evidence="2">
    <location>
        <begin position="180"/>
        <end position="207"/>
    </location>
</feature>
<reference evidence="4 5" key="1">
    <citation type="submission" date="2018-09" db="EMBL/GenBank/DDBJ databases">
        <authorList>
            <person name="Zhu H."/>
        </authorList>
    </citation>
    <scope>NUCLEOTIDE SEQUENCE [LARGE SCALE GENOMIC DNA]</scope>
    <source>
        <strain evidence="4 5">K2R10-39</strain>
    </source>
</reference>